<accession>A0A132PUA5</accession>
<sequence length="77" mass="8746">MTETVTVDFTNPDALFLPRHVAEHRHMSENALAQERFAGAGPRYLKLGRRVYYRAGDLKAWLDEHTVTPGAPVPQRD</sequence>
<dbReference type="EMBL" id="LGTW01000002">
    <property type="protein sequence ID" value="KWX25632.1"/>
    <property type="molecule type" value="Genomic_DNA"/>
</dbReference>
<evidence type="ECO:0008006" key="3">
    <source>
        <dbReference type="Google" id="ProtNLM"/>
    </source>
</evidence>
<evidence type="ECO:0000313" key="2">
    <source>
        <dbReference type="Proteomes" id="UP000070612"/>
    </source>
</evidence>
<reference evidence="1 2" key="1">
    <citation type="submission" date="2015-07" db="EMBL/GenBank/DDBJ databases">
        <title>A draft genome sequence of Mycobacterium wolinskyi.</title>
        <authorList>
            <person name="de Man T.J."/>
            <person name="Perry K.A."/>
            <person name="Coulliette A.D."/>
            <person name="Jensen B."/>
            <person name="Toney N.C."/>
            <person name="Limbago B.M."/>
            <person name="Noble-Wang J."/>
        </authorList>
    </citation>
    <scope>NUCLEOTIDE SEQUENCE [LARGE SCALE GENOMIC DNA]</scope>
    <source>
        <strain evidence="1 2">CDC_01</strain>
    </source>
</reference>
<dbReference type="PATRIC" id="fig|59750.3.peg.2934"/>
<gene>
    <name evidence="1" type="ORF">AFM11_05245</name>
</gene>
<organism evidence="1 2">
    <name type="scientific">Mycolicibacterium wolinskyi</name>
    <dbReference type="NCBI Taxonomy" id="59750"/>
    <lineage>
        <taxon>Bacteria</taxon>
        <taxon>Bacillati</taxon>
        <taxon>Actinomycetota</taxon>
        <taxon>Actinomycetes</taxon>
        <taxon>Mycobacteriales</taxon>
        <taxon>Mycobacteriaceae</taxon>
        <taxon>Mycolicibacterium</taxon>
    </lineage>
</organism>
<evidence type="ECO:0000313" key="1">
    <source>
        <dbReference type="EMBL" id="KWX25632.1"/>
    </source>
</evidence>
<name>A0A132PUA5_9MYCO</name>
<dbReference type="RefSeq" id="WP_067844785.1">
    <property type="nucleotide sequence ID" value="NZ_LGTW01000002.1"/>
</dbReference>
<proteinExistence type="predicted"/>
<dbReference type="Proteomes" id="UP000070612">
    <property type="component" value="Unassembled WGS sequence"/>
</dbReference>
<keyword evidence="2" id="KW-1185">Reference proteome</keyword>
<comment type="caution">
    <text evidence="1">The sequence shown here is derived from an EMBL/GenBank/DDBJ whole genome shotgun (WGS) entry which is preliminary data.</text>
</comment>
<protein>
    <recommendedName>
        <fullName evidence="3">Helix-turn-helix domain-containing protein</fullName>
    </recommendedName>
</protein>
<dbReference type="AlphaFoldDB" id="A0A132PUA5"/>